<sequence>MSRILSTTIETSLNQWVEHFQLNQYSGGKLQIWTFNDKISRHCIEHELRNLGFDAEVNSAYKPLVHFFLEKLNEASTPFECVTIEYPIHPSTSTKRFLLEAYPLAAMIKANKVNFIASETSSDHYQVVITDVSRNTARYSVFAPNTLRCDAMETEQLSPTSWITFTDAQKNVVHHLPFVSDYEQTFITIMQSIKQHEWPSQSPYFQRLELNIKVPVQDEPLGYEHEVISLKEALHEDLYFSIQEYFKWREGKDATARDCQPGQIVPVITDSTDERYHIDIELKPYSISSETHEREALERATRPISVEQVNAELLALGGQAVKAPTVTGNTVNARYFRGSDRPILVTGGQHANESTGVVGALRAAKRLLASETAHLVLSPLDNPDGYAQYQAFIKDNPLHMHHAARYTALGDDLEYRHVAPFYEKEIRQQAAMTGAQLHVNLHGYPCHEWTRPFSGYVPQGFDMWTIPKGFFLVIRHSHQGDWPQFAERFIDAVTRELQVCTDVIEMNRQQIALYEQHAGETGFRMINGFPCFVSGVDNPDFPLHLITEYPDETIYGDDFIQGHETQMETVLAAYRIFQAMTSAEC</sequence>
<dbReference type="SUPFAM" id="SSF53187">
    <property type="entry name" value="Zn-dependent exopeptidases"/>
    <property type="match status" value="1"/>
</dbReference>
<dbReference type="EMBL" id="JBHMEP010000008">
    <property type="protein sequence ID" value="MFB9137049.1"/>
    <property type="molecule type" value="Genomic_DNA"/>
</dbReference>
<dbReference type="Gene3D" id="3.40.630.10">
    <property type="entry name" value="Zn peptidases"/>
    <property type="match status" value="1"/>
</dbReference>
<organism evidence="1 2">
    <name type="scientific">Vibrio olivae</name>
    <dbReference type="NCBI Taxonomy" id="1243002"/>
    <lineage>
        <taxon>Bacteria</taxon>
        <taxon>Pseudomonadati</taxon>
        <taxon>Pseudomonadota</taxon>
        <taxon>Gammaproteobacteria</taxon>
        <taxon>Vibrionales</taxon>
        <taxon>Vibrionaceae</taxon>
        <taxon>Vibrio</taxon>
    </lineage>
</organism>
<dbReference type="Proteomes" id="UP001589645">
    <property type="component" value="Unassembled WGS sequence"/>
</dbReference>
<gene>
    <name evidence="1" type="ORF">ACFFUV_18925</name>
</gene>
<comment type="caution">
    <text evidence="1">The sequence shown here is derived from an EMBL/GenBank/DDBJ whole genome shotgun (WGS) entry which is preliminary data.</text>
</comment>
<evidence type="ECO:0000313" key="1">
    <source>
        <dbReference type="EMBL" id="MFB9137049.1"/>
    </source>
</evidence>
<protein>
    <submittedName>
        <fullName evidence="1">Peptidase M14</fullName>
    </submittedName>
</protein>
<name>A0ABV5HS06_9VIBR</name>
<reference evidence="1 2" key="1">
    <citation type="submission" date="2024-09" db="EMBL/GenBank/DDBJ databases">
        <authorList>
            <person name="Sun Q."/>
            <person name="Mori K."/>
        </authorList>
    </citation>
    <scope>NUCLEOTIDE SEQUENCE [LARGE SCALE GENOMIC DNA]</scope>
    <source>
        <strain evidence="1 2">CECT 8064</strain>
    </source>
</reference>
<dbReference type="RefSeq" id="WP_390195907.1">
    <property type="nucleotide sequence ID" value="NZ_JBHMEP010000008.1"/>
</dbReference>
<keyword evidence="2" id="KW-1185">Reference proteome</keyword>
<accession>A0ABV5HS06</accession>
<proteinExistence type="predicted"/>
<evidence type="ECO:0000313" key="2">
    <source>
        <dbReference type="Proteomes" id="UP001589645"/>
    </source>
</evidence>